<evidence type="ECO:0000256" key="4">
    <source>
        <dbReference type="RuleBase" id="RU365077"/>
    </source>
</evidence>
<dbReference type="GO" id="GO:0030036">
    <property type="term" value="P:actin cytoskeleton organization"/>
    <property type="evidence" value="ECO:0007669"/>
    <property type="project" value="TreeGrafter"/>
</dbReference>
<evidence type="ECO:0000256" key="3">
    <source>
        <dbReference type="ARBA" id="ARBA00023203"/>
    </source>
</evidence>
<comment type="function">
    <text evidence="4">F-actin-capping proteins bind in a Ca(2+)-independent manner to the fast growing ends of actin filaments (barbed end) thereby blocking the exchange of subunits at these ends. Unlike other capping proteins (such as gelsolin and severin), these proteins do not sever actin filaments.</text>
</comment>
<evidence type="ECO:0000256" key="1">
    <source>
        <dbReference type="ARBA" id="ARBA00010479"/>
    </source>
</evidence>
<dbReference type="Gene3D" id="3.30.1140.60">
    <property type="entry name" value="F-actin capping protein, alpha subunit"/>
    <property type="match status" value="1"/>
</dbReference>
<evidence type="ECO:0000313" key="5">
    <source>
        <dbReference type="Proteomes" id="UP000189705"/>
    </source>
</evidence>
<dbReference type="InterPro" id="IPR037282">
    <property type="entry name" value="CapZ_alpha/beta"/>
</dbReference>
<comment type="similarity">
    <text evidence="1 4">Belongs to the F-actin-capping protein alpha subunit family.</text>
</comment>
<keyword evidence="2 4" id="KW-0117">Actin capping</keyword>
<sequence>MCPAHPCQHPLQFPQLPWTFQEPFFEKLQYYRSKTMSKECDLHKKEKVSTICNLLYQAPPGEFSNVFEDLRTLAQDDELMRQEVAQVCAHHNKNNFTTVRIEGRNILVTRYNDLGGNRFFGPQNKFSFKFDHLSETASKFQLHGVLLDETELWRRALNSALKAYVSSYFPSGDCSVFRKTLKNRQIFVVCIVGHEYKALGFWNTIWKSEWTFALSPVITQVTGIYHLQIHYFNYANLHMTVSKTTEEVLHVIDQAQLAMDFVKLIKAEDNNFQVALIENLQALSEETWGKTVRRRLPVTNTVMNWNKLLTNQNLGTSISKCRI</sequence>
<dbReference type="OrthoDB" id="340550at2759"/>
<dbReference type="InterPro" id="IPR042276">
    <property type="entry name" value="CapZ_alpha/beta_2"/>
</dbReference>
<evidence type="ECO:0000313" key="6">
    <source>
        <dbReference type="RefSeq" id="XP_006029167.1"/>
    </source>
</evidence>
<keyword evidence="5" id="KW-1185">Reference proteome</keyword>
<dbReference type="PANTHER" id="PTHR10653:SF6">
    <property type="entry name" value="F-ACTIN-CAPPING PROTEIN SUBUNIT ALPHA-3"/>
    <property type="match status" value="1"/>
</dbReference>
<dbReference type="FunFam" id="3.90.1150.210:FF:000003">
    <property type="entry name" value="F-actin-capping protein subunit alpha"/>
    <property type="match status" value="1"/>
</dbReference>
<dbReference type="STRING" id="38654.A0A1U7RTU2"/>
<dbReference type="Pfam" id="PF01267">
    <property type="entry name" value="F-actin_cap_A"/>
    <property type="match status" value="1"/>
</dbReference>
<dbReference type="InParanoid" id="A0A1U7RTU2"/>
<comment type="subunit">
    <text evidence="4">Heterodimer of an alpha and a beta subunit.</text>
</comment>
<dbReference type="GO" id="GO:0030863">
    <property type="term" value="C:cortical cytoskeleton"/>
    <property type="evidence" value="ECO:0007669"/>
    <property type="project" value="TreeGrafter"/>
</dbReference>
<evidence type="ECO:0000256" key="2">
    <source>
        <dbReference type="ARBA" id="ARBA00022467"/>
    </source>
</evidence>
<dbReference type="GeneID" id="102380577"/>
<protein>
    <recommendedName>
        <fullName evidence="4">F-actin-capping protein subunit alpha</fullName>
    </recommendedName>
</protein>
<dbReference type="GO" id="GO:0051016">
    <property type="term" value="P:barbed-end actin filament capping"/>
    <property type="evidence" value="ECO:0007669"/>
    <property type="project" value="UniProtKB-UniRule"/>
</dbReference>
<dbReference type="SUPFAM" id="SSF90096">
    <property type="entry name" value="Subunits of heterodimeric actin filament capping protein Capz"/>
    <property type="match status" value="1"/>
</dbReference>
<proteinExistence type="inferred from homology"/>
<dbReference type="AlphaFoldDB" id="A0A1U7RTU2"/>
<reference evidence="6" key="1">
    <citation type="submission" date="2025-08" db="UniProtKB">
        <authorList>
            <consortium name="RefSeq"/>
        </authorList>
    </citation>
    <scope>IDENTIFICATION</scope>
</reference>
<dbReference type="eggNOG" id="KOG0836">
    <property type="taxonomic scope" value="Eukaryota"/>
</dbReference>
<dbReference type="PANTHER" id="PTHR10653">
    <property type="entry name" value="F-ACTIN-CAPPING PROTEIN SUBUNIT ALPHA"/>
    <property type="match status" value="1"/>
</dbReference>
<dbReference type="CTD" id="93661"/>
<dbReference type="GO" id="GO:0008290">
    <property type="term" value="C:F-actin capping protein complex"/>
    <property type="evidence" value="ECO:0007669"/>
    <property type="project" value="UniProtKB-UniRule"/>
</dbReference>
<organism evidence="5 6">
    <name type="scientific">Alligator sinensis</name>
    <name type="common">Chinese alligator</name>
    <dbReference type="NCBI Taxonomy" id="38654"/>
    <lineage>
        <taxon>Eukaryota</taxon>
        <taxon>Metazoa</taxon>
        <taxon>Chordata</taxon>
        <taxon>Craniata</taxon>
        <taxon>Vertebrata</taxon>
        <taxon>Euteleostomi</taxon>
        <taxon>Archelosauria</taxon>
        <taxon>Archosauria</taxon>
        <taxon>Crocodylia</taxon>
        <taxon>Alligatoridae</taxon>
        <taxon>Alligatorinae</taxon>
        <taxon>Alligator</taxon>
    </lineage>
</organism>
<name>A0A1U7RTU2_ALLSI</name>
<accession>A0A1U7RTU2</accession>
<keyword evidence="3 4" id="KW-0009">Actin-binding</keyword>
<dbReference type="Gene3D" id="3.90.1150.210">
    <property type="entry name" value="F-actin capping protein, beta subunit"/>
    <property type="match status" value="1"/>
</dbReference>
<dbReference type="FunCoup" id="A0A1U7RTU2">
    <property type="interactions" value="98"/>
</dbReference>
<dbReference type="InterPro" id="IPR002189">
    <property type="entry name" value="CapZ_alpha"/>
</dbReference>
<dbReference type="Proteomes" id="UP000189705">
    <property type="component" value="Unplaced"/>
</dbReference>
<dbReference type="PRINTS" id="PR00191">
    <property type="entry name" value="FACTINCAPA"/>
</dbReference>
<dbReference type="KEGG" id="asn:102380577"/>
<dbReference type="GO" id="GO:0051015">
    <property type="term" value="F:actin filament binding"/>
    <property type="evidence" value="ECO:0007669"/>
    <property type="project" value="TreeGrafter"/>
</dbReference>
<gene>
    <name evidence="6" type="primary">CAPZA3</name>
</gene>
<dbReference type="InterPro" id="IPR042489">
    <property type="entry name" value="CapZ_alpha_1"/>
</dbReference>
<dbReference type="RefSeq" id="XP_006029167.1">
    <property type="nucleotide sequence ID" value="XM_006029105.1"/>
</dbReference>